<comment type="caution">
    <text evidence="2">The sequence shown here is derived from an EMBL/GenBank/DDBJ whole genome shotgun (WGS) entry which is preliminary data.</text>
</comment>
<evidence type="ECO:0000313" key="3">
    <source>
        <dbReference type="Proteomes" id="UP000255286"/>
    </source>
</evidence>
<reference evidence="2 3" key="1">
    <citation type="submission" date="2018-06" db="EMBL/GenBank/DDBJ databases">
        <authorList>
            <consortium name="Pathogen Informatics"/>
            <person name="Doyle S."/>
        </authorList>
    </citation>
    <scope>NUCLEOTIDE SEQUENCE [LARGE SCALE GENOMIC DNA]</scope>
    <source>
        <strain evidence="2 3">NCTC8782</strain>
    </source>
</reference>
<dbReference type="Proteomes" id="UP000255286">
    <property type="component" value="Unassembled WGS sequence"/>
</dbReference>
<dbReference type="AlphaFoldDB" id="A0A9Q8E7M1"/>
<dbReference type="EMBL" id="CAHPRB010000016">
    <property type="protein sequence ID" value="CAB5597969.1"/>
    <property type="molecule type" value="Genomic_DNA"/>
</dbReference>
<evidence type="ECO:0000313" key="1">
    <source>
        <dbReference type="EMBL" id="CAB5597969.1"/>
    </source>
</evidence>
<name>A0A9Q8E7M1_9ENTR</name>
<proteinExistence type="predicted"/>
<dbReference type="NCBIfam" id="NF033841">
    <property type="entry name" value="small_YshB"/>
    <property type="match status" value="1"/>
</dbReference>
<accession>A0A9Q8E7M1</accession>
<keyword evidence="4" id="KW-1185">Reference proteome</keyword>
<dbReference type="Proteomes" id="UP000835792">
    <property type="component" value="Unassembled WGS sequence"/>
</dbReference>
<sequence length="47" mass="4797">MIVPGKRGEVIMLESIINLLSSGSVDSHTPQTAVAAVLCAALVGLFS</sequence>
<gene>
    <name evidence="2" type="primary">yshB</name>
    <name evidence="1" type="ORF">GHA_03992</name>
    <name evidence="2" type="ORF">NCTC8782_01371</name>
</gene>
<evidence type="ECO:0008006" key="5">
    <source>
        <dbReference type="Google" id="ProtNLM"/>
    </source>
</evidence>
<organism evidence="2 3">
    <name type="scientific">Citrobacter youngae</name>
    <dbReference type="NCBI Taxonomy" id="133448"/>
    <lineage>
        <taxon>Bacteria</taxon>
        <taxon>Pseudomonadati</taxon>
        <taxon>Pseudomonadota</taxon>
        <taxon>Gammaproteobacteria</taxon>
        <taxon>Enterobacterales</taxon>
        <taxon>Enterobacteriaceae</taxon>
        <taxon>Citrobacter</taxon>
        <taxon>Citrobacter freundii complex</taxon>
    </lineage>
</organism>
<dbReference type="EMBL" id="UIGT01000001">
    <property type="protein sequence ID" value="SUX78877.1"/>
    <property type="molecule type" value="Genomic_DNA"/>
</dbReference>
<reference evidence="1" key="2">
    <citation type="submission" date="2020-05" db="EMBL/GenBank/DDBJ databases">
        <authorList>
            <person name="Delgado-Blas J."/>
        </authorList>
    </citation>
    <scope>NUCLEOTIDE SEQUENCE</scope>
    <source>
        <strain evidence="1">BB1468</strain>
    </source>
</reference>
<dbReference type="InterPro" id="IPR047812">
    <property type="entry name" value="YshB"/>
</dbReference>
<evidence type="ECO:0000313" key="2">
    <source>
        <dbReference type="EMBL" id="SUX78877.1"/>
    </source>
</evidence>
<protein>
    <recommendedName>
        <fullName evidence="5">YshB family small membrane protein</fullName>
    </recommendedName>
</protein>
<evidence type="ECO:0000313" key="4">
    <source>
        <dbReference type="Proteomes" id="UP000835792"/>
    </source>
</evidence>